<dbReference type="GO" id="GO:0033588">
    <property type="term" value="C:elongator holoenzyme complex"/>
    <property type="evidence" value="ECO:0007669"/>
    <property type="project" value="InterPro"/>
</dbReference>
<comment type="similarity">
    <text evidence="4">Belongs to the ELP4 family.</text>
</comment>
<keyword evidence="7" id="KW-0819">tRNA processing</keyword>
<dbReference type="GO" id="GO:0002098">
    <property type="term" value="P:tRNA wobble uridine modification"/>
    <property type="evidence" value="ECO:0007669"/>
    <property type="project" value="InterPro"/>
</dbReference>
<accession>A0A292Q348</accession>
<name>A0A292Q348_9PEZI</name>
<gene>
    <name evidence="10" type="ORF">GSTUAT00002075001</name>
</gene>
<dbReference type="Proteomes" id="UP001412239">
    <property type="component" value="Unassembled WGS sequence"/>
</dbReference>
<dbReference type="Gene3D" id="3.40.50.300">
    <property type="entry name" value="P-loop containing nucleotide triphosphate hydrolases"/>
    <property type="match status" value="1"/>
</dbReference>
<evidence type="ECO:0000256" key="8">
    <source>
        <dbReference type="ARBA" id="ARBA00023242"/>
    </source>
</evidence>
<evidence type="ECO:0000256" key="5">
    <source>
        <dbReference type="ARBA" id="ARBA00020265"/>
    </source>
</evidence>
<dbReference type="GO" id="GO:0008023">
    <property type="term" value="C:transcription elongation factor complex"/>
    <property type="evidence" value="ECO:0007669"/>
    <property type="project" value="TreeGrafter"/>
</dbReference>
<evidence type="ECO:0000313" key="10">
    <source>
        <dbReference type="EMBL" id="CUS13864.1"/>
    </source>
</evidence>
<feature type="compositionally biased region" description="Basic and acidic residues" evidence="9">
    <location>
        <begin position="378"/>
        <end position="397"/>
    </location>
</feature>
<dbReference type="PANTHER" id="PTHR12896:SF1">
    <property type="entry name" value="ELONGATOR COMPLEX PROTEIN 4"/>
    <property type="match status" value="1"/>
</dbReference>
<evidence type="ECO:0000313" key="11">
    <source>
        <dbReference type="Proteomes" id="UP001412239"/>
    </source>
</evidence>
<dbReference type="PANTHER" id="PTHR12896">
    <property type="entry name" value="PAX6 NEIGHBOR PROTEIN PAXNEB"/>
    <property type="match status" value="1"/>
</dbReference>
<evidence type="ECO:0000256" key="9">
    <source>
        <dbReference type="SAM" id="MobiDB-lite"/>
    </source>
</evidence>
<sequence length="397" mass="42342">MSFRKKNLVINRGPPGAPPVPGIPSTIPPVLKGPPPGARASPVNGQYTTSTGTPSLDSLLAGHAGLPLGCSLLIEEPGTTDFGGALLRYYAAEGIVQGHAITVVGFGENWVRDLPAVVGDAEKADSGSGGKLKEGERMKIAWRYERLGEFGSGIGGSRAQSFTRQDPKGARDPDTSTAPHSFCHSFDLTKRLTIPPTAKISFIHLPSQSLSPPAAETSPFAPILTSLTNIISQHHPTLLHRIIIPSLLSPLVYPTSASSPRHLLPFLHSLRALLRRHSSSLTLMISLPLELYPRDTSLVRWAEILSDGVLELTPLPQLQDVKGQDQAPQGLVKMWKLPVLGEKGGGVGGQSGEDLAFTVTRKRFEIKAYSLPPMDGGEGEHDGGAERGKATKVDIEF</sequence>
<dbReference type="EMBL" id="LN890966">
    <property type="protein sequence ID" value="CUS13864.1"/>
    <property type="molecule type" value="Genomic_DNA"/>
</dbReference>
<dbReference type="UniPathway" id="UPA00988"/>
<dbReference type="Pfam" id="PF05625">
    <property type="entry name" value="PAXNEB"/>
    <property type="match status" value="1"/>
</dbReference>
<keyword evidence="11" id="KW-1185">Reference proteome</keyword>
<evidence type="ECO:0000256" key="2">
    <source>
        <dbReference type="ARBA" id="ARBA00004496"/>
    </source>
</evidence>
<keyword evidence="8" id="KW-0539">Nucleus</keyword>
<reference evidence="10" key="1">
    <citation type="submission" date="2015-10" db="EMBL/GenBank/DDBJ databases">
        <authorList>
            <person name="Regsiter A."/>
            <person name="william w."/>
        </authorList>
    </citation>
    <scope>NUCLEOTIDE SEQUENCE</scope>
    <source>
        <strain evidence="10">Montdore</strain>
    </source>
</reference>
<dbReference type="CDD" id="cd19494">
    <property type="entry name" value="Elp4"/>
    <property type="match status" value="1"/>
</dbReference>
<evidence type="ECO:0000256" key="3">
    <source>
        <dbReference type="ARBA" id="ARBA00005043"/>
    </source>
</evidence>
<feature type="compositionally biased region" description="Basic and acidic residues" evidence="9">
    <location>
        <begin position="165"/>
        <end position="174"/>
    </location>
</feature>
<evidence type="ECO:0000256" key="7">
    <source>
        <dbReference type="ARBA" id="ARBA00022694"/>
    </source>
</evidence>
<keyword evidence="6" id="KW-0963">Cytoplasm</keyword>
<proteinExistence type="inferred from homology"/>
<feature type="region of interest" description="Disordered" evidence="9">
    <location>
        <begin position="155"/>
        <end position="178"/>
    </location>
</feature>
<feature type="region of interest" description="Disordered" evidence="9">
    <location>
        <begin position="370"/>
        <end position="397"/>
    </location>
</feature>
<protein>
    <recommendedName>
        <fullName evidence="5">Elongator complex protein 4</fullName>
    </recommendedName>
</protein>
<dbReference type="InterPro" id="IPR027417">
    <property type="entry name" value="P-loop_NTPase"/>
</dbReference>
<dbReference type="AlphaFoldDB" id="A0A292Q348"/>
<comment type="subcellular location">
    <subcellularLocation>
        <location evidence="2">Cytoplasm</location>
    </subcellularLocation>
    <subcellularLocation>
        <location evidence="1">Nucleus</location>
    </subcellularLocation>
</comment>
<evidence type="ECO:0000256" key="1">
    <source>
        <dbReference type="ARBA" id="ARBA00004123"/>
    </source>
</evidence>
<evidence type="ECO:0000256" key="4">
    <source>
        <dbReference type="ARBA" id="ARBA00007573"/>
    </source>
</evidence>
<feature type="region of interest" description="Disordered" evidence="9">
    <location>
        <begin position="1"/>
        <end position="22"/>
    </location>
</feature>
<dbReference type="GO" id="GO:0005737">
    <property type="term" value="C:cytoplasm"/>
    <property type="evidence" value="ECO:0007669"/>
    <property type="project" value="UniProtKB-SubCell"/>
</dbReference>
<organism evidence="10 11">
    <name type="scientific">Tuber aestivum</name>
    <name type="common">summer truffle</name>
    <dbReference type="NCBI Taxonomy" id="59557"/>
    <lineage>
        <taxon>Eukaryota</taxon>
        <taxon>Fungi</taxon>
        <taxon>Dikarya</taxon>
        <taxon>Ascomycota</taxon>
        <taxon>Pezizomycotina</taxon>
        <taxon>Pezizomycetes</taxon>
        <taxon>Pezizales</taxon>
        <taxon>Tuberaceae</taxon>
        <taxon>Tuber</taxon>
    </lineage>
</organism>
<comment type="pathway">
    <text evidence="3">tRNA modification; 5-methoxycarbonylmethyl-2-thiouridine-tRNA biosynthesis.</text>
</comment>
<dbReference type="InterPro" id="IPR008728">
    <property type="entry name" value="Elongator_complex_protein_4"/>
</dbReference>
<evidence type="ECO:0000256" key="6">
    <source>
        <dbReference type="ARBA" id="ARBA00022490"/>
    </source>
</evidence>